<dbReference type="Proteomes" id="UP000729402">
    <property type="component" value="Unassembled WGS sequence"/>
</dbReference>
<feature type="region of interest" description="Disordered" evidence="1">
    <location>
        <begin position="1"/>
        <end position="30"/>
    </location>
</feature>
<gene>
    <name evidence="2" type="ORF">GUJ93_ZPchr0013g36461</name>
</gene>
<name>A0A8J5X209_ZIZPA</name>
<sequence length="71" mass="7212">MAQEAAVVEPDVSSGGHVGGPPTIKGNGFRFDGRKKKGLQPMRGLAHTAKASGCGSVHELQGKGSEVVADL</sequence>
<comment type="caution">
    <text evidence="2">The sequence shown here is derived from an EMBL/GenBank/DDBJ whole genome shotgun (WGS) entry which is preliminary data.</text>
</comment>
<keyword evidence="3" id="KW-1185">Reference proteome</keyword>
<dbReference type="OrthoDB" id="298344at2759"/>
<evidence type="ECO:0000313" key="2">
    <source>
        <dbReference type="EMBL" id="KAG8099960.1"/>
    </source>
</evidence>
<accession>A0A8J5X209</accession>
<reference evidence="2" key="2">
    <citation type="submission" date="2021-02" db="EMBL/GenBank/DDBJ databases">
        <authorList>
            <person name="Kimball J.A."/>
            <person name="Haas M.W."/>
            <person name="Macchietto M."/>
            <person name="Kono T."/>
            <person name="Duquette J."/>
            <person name="Shao M."/>
        </authorList>
    </citation>
    <scope>NUCLEOTIDE SEQUENCE</scope>
    <source>
        <tissue evidence="2">Fresh leaf tissue</tissue>
    </source>
</reference>
<proteinExistence type="predicted"/>
<evidence type="ECO:0000313" key="3">
    <source>
        <dbReference type="Proteomes" id="UP000729402"/>
    </source>
</evidence>
<organism evidence="2 3">
    <name type="scientific">Zizania palustris</name>
    <name type="common">Northern wild rice</name>
    <dbReference type="NCBI Taxonomy" id="103762"/>
    <lineage>
        <taxon>Eukaryota</taxon>
        <taxon>Viridiplantae</taxon>
        <taxon>Streptophyta</taxon>
        <taxon>Embryophyta</taxon>
        <taxon>Tracheophyta</taxon>
        <taxon>Spermatophyta</taxon>
        <taxon>Magnoliopsida</taxon>
        <taxon>Liliopsida</taxon>
        <taxon>Poales</taxon>
        <taxon>Poaceae</taxon>
        <taxon>BOP clade</taxon>
        <taxon>Oryzoideae</taxon>
        <taxon>Oryzeae</taxon>
        <taxon>Zizaniinae</taxon>
        <taxon>Zizania</taxon>
    </lineage>
</organism>
<dbReference type="EMBL" id="JAAALK010000079">
    <property type="protein sequence ID" value="KAG8099960.1"/>
    <property type="molecule type" value="Genomic_DNA"/>
</dbReference>
<dbReference type="AlphaFoldDB" id="A0A8J5X209"/>
<evidence type="ECO:0000256" key="1">
    <source>
        <dbReference type="SAM" id="MobiDB-lite"/>
    </source>
</evidence>
<protein>
    <submittedName>
        <fullName evidence="2">Uncharacterized protein</fullName>
    </submittedName>
</protein>
<reference evidence="2" key="1">
    <citation type="journal article" date="2021" name="bioRxiv">
        <title>Whole Genome Assembly and Annotation of Northern Wild Rice, Zizania palustris L., Supports a Whole Genome Duplication in the Zizania Genus.</title>
        <authorList>
            <person name="Haas M."/>
            <person name="Kono T."/>
            <person name="Macchietto M."/>
            <person name="Millas R."/>
            <person name="McGilp L."/>
            <person name="Shao M."/>
            <person name="Duquette J."/>
            <person name="Hirsch C.N."/>
            <person name="Kimball J."/>
        </authorList>
    </citation>
    <scope>NUCLEOTIDE SEQUENCE</scope>
    <source>
        <tissue evidence="2">Fresh leaf tissue</tissue>
    </source>
</reference>